<dbReference type="Proteomes" id="UP000773462">
    <property type="component" value="Unassembled WGS sequence"/>
</dbReference>
<feature type="domain" description="HTH tetR-type" evidence="6">
    <location>
        <begin position="10"/>
        <end position="70"/>
    </location>
</feature>
<dbReference type="Pfam" id="PF00440">
    <property type="entry name" value="TetR_N"/>
    <property type="match status" value="1"/>
</dbReference>
<dbReference type="Gene3D" id="1.10.357.10">
    <property type="entry name" value="Tetracycline Repressor, domain 2"/>
    <property type="match status" value="1"/>
</dbReference>
<dbReference type="InterPro" id="IPR023772">
    <property type="entry name" value="DNA-bd_HTH_TetR-type_CS"/>
</dbReference>
<dbReference type="SUPFAM" id="SSF48498">
    <property type="entry name" value="Tetracyclin repressor-like, C-terminal domain"/>
    <property type="match status" value="1"/>
</dbReference>
<evidence type="ECO:0000256" key="3">
    <source>
        <dbReference type="ARBA" id="ARBA00023125"/>
    </source>
</evidence>
<name>A0ABS4NPX2_9BACL</name>
<dbReference type="SUPFAM" id="SSF46689">
    <property type="entry name" value="Homeodomain-like"/>
    <property type="match status" value="1"/>
</dbReference>
<dbReference type="InterPro" id="IPR050109">
    <property type="entry name" value="HTH-type_TetR-like_transc_reg"/>
</dbReference>
<dbReference type="InterPro" id="IPR036271">
    <property type="entry name" value="Tet_transcr_reg_TetR-rel_C_sf"/>
</dbReference>
<evidence type="ECO:0000256" key="2">
    <source>
        <dbReference type="ARBA" id="ARBA00023015"/>
    </source>
</evidence>
<gene>
    <name evidence="7" type="ORF">J2Z70_002260</name>
</gene>
<dbReference type="InterPro" id="IPR039538">
    <property type="entry name" value="BetI_C"/>
</dbReference>
<sequence length="200" mass="22632">MGMPKIVDHSERKSNIAEATWRVIIRQGIKGATVRNIAAEAGVSLGALRHYFSTQHELLEFAMNLVKERVTARIVDIMQSELPPREQIMKVLLELLPTDDSSMAEMEVWFAFTFHLKTGGEKPVELNDAIYPLIVQIIDYLDQHALFKQGLDKGDEAERLYALIDGLALHAMLEPDRMNKQRVIRVLNIHLESICTPSAT</sequence>
<keyword evidence="4" id="KW-0804">Transcription</keyword>
<dbReference type="EMBL" id="JAGGLV010000006">
    <property type="protein sequence ID" value="MBP2112106.1"/>
    <property type="molecule type" value="Genomic_DNA"/>
</dbReference>
<accession>A0ABS4NPX2</accession>
<protein>
    <submittedName>
        <fullName evidence="7">AcrR family transcriptional regulator</fullName>
    </submittedName>
</protein>
<evidence type="ECO:0000259" key="6">
    <source>
        <dbReference type="PROSITE" id="PS50977"/>
    </source>
</evidence>
<dbReference type="PROSITE" id="PS50977">
    <property type="entry name" value="HTH_TETR_2"/>
    <property type="match status" value="1"/>
</dbReference>
<comment type="caution">
    <text evidence="7">The sequence shown here is derived from an EMBL/GenBank/DDBJ whole genome shotgun (WGS) entry which is preliminary data.</text>
</comment>
<keyword evidence="3 5" id="KW-0238">DNA-binding</keyword>
<dbReference type="PANTHER" id="PTHR30055:SF226">
    <property type="entry name" value="HTH-TYPE TRANSCRIPTIONAL REGULATOR PKSA"/>
    <property type="match status" value="1"/>
</dbReference>
<organism evidence="7 8">
    <name type="scientific">Paenibacillus silagei</name>
    <dbReference type="NCBI Taxonomy" id="1670801"/>
    <lineage>
        <taxon>Bacteria</taxon>
        <taxon>Bacillati</taxon>
        <taxon>Bacillota</taxon>
        <taxon>Bacilli</taxon>
        <taxon>Bacillales</taxon>
        <taxon>Paenibacillaceae</taxon>
        <taxon>Paenibacillus</taxon>
    </lineage>
</organism>
<evidence type="ECO:0000313" key="7">
    <source>
        <dbReference type="EMBL" id="MBP2112106.1"/>
    </source>
</evidence>
<keyword evidence="8" id="KW-1185">Reference proteome</keyword>
<dbReference type="Pfam" id="PF13977">
    <property type="entry name" value="TetR_C_6"/>
    <property type="match status" value="1"/>
</dbReference>
<proteinExistence type="predicted"/>
<dbReference type="InterPro" id="IPR001647">
    <property type="entry name" value="HTH_TetR"/>
</dbReference>
<keyword evidence="2" id="KW-0805">Transcription regulation</keyword>
<feature type="DNA-binding region" description="H-T-H motif" evidence="5">
    <location>
        <begin position="33"/>
        <end position="52"/>
    </location>
</feature>
<keyword evidence="1" id="KW-0678">Repressor</keyword>
<reference evidence="7 8" key="1">
    <citation type="submission" date="2021-03" db="EMBL/GenBank/DDBJ databases">
        <title>Genomic Encyclopedia of Type Strains, Phase IV (KMG-IV): sequencing the most valuable type-strain genomes for metagenomic binning, comparative biology and taxonomic classification.</title>
        <authorList>
            <person name="Goeker M."/>
        </authorList>
    </citation>
    <scope>NUCLEOTIDE SEQUENCE [LARGE SCALE GENOMIC DNA]</scope>
    <source>
        <strain evidence="7 8">DSM 101953</strain>
    </source>
</reference>
<dbReference type="PANTHER" id="PTHR30055">
    <property type="entry name" value="HTH-TYPE TRANSCRIPTIONAL REGULATOR RUTR"/>
    <property type="match status" value="1"/>
</dbReference>
<dbReference type="PROSITE" id="PS01081">
    <property type="entry name" value="HTH_TETR_1"/>
    <property type="match status" value="1"/>
</dbReference>
<evidence type="ECO:0000256" key="5">
    <source>
        <dbReference type="PROSITE-ProRule" id="PRU00335"/>
    </source>
</evidence>
<dbReference type="InterPro" id="IPR009057">
    <property type="entry name" value="Homeodomain-like_sf"/>
</dbReference>
<evidence type="ECO:0000313" key="8">
    <source>
        <dbReference type="Proteomes" id="UP000773462"/>
    </source>
</evidence>
<evidence type="ECO:0000256" key="4">
    <source>
        <dbReference type="ARBA" id="ARBA00023163"/>
    </source>
</evidence>
<evidence type="ECO:0000256" key="1">
    <source>
        <dbReference type="ARBA" id="ARBA00022491"/>
    </source>
</evidence>